<name>A0ACD3BFR8_9AGAR</name>
<proteinExistence type="predicted"/>
<keyword evidence="2" id="KW-1185">Reference proteome</keyword>
<protein>
    <submittedName>
        <fullName evidence="1">Uncharacterized protein</fullName>
    </submittedName>
</protein>
<gene>
    <name evidence="1" type="ORF">BDN72DRAFT_890675</name>
</gene>
<accession>A0ACD3BFR8</accession>
<evidence type="ECO:0000313" key="1">
    <source>
        <dbReference type="EMBL" id="TFK76878.1"/>
    </source>
</evidence>
<evidence type="ECO:0000313" key="2">
    <source>
        <dbReference type="Proteomes" id="UP000308600"/>
    </source>
</evidence>
<dbReference type="Proteomes" id="UP000308600">
    <property type="component" value="Unassembled WGS sequence"/>
</dbReference>
<reference evidence="1 2" key="1">
    <citation type="journal article" date="2019" name="Nat. Ecol. Evol.">
        <title>Megaphylogeny resolves global patterns of mushroom evolution.</title>
        <authorList>
            <person name="Varga T."/>
            <person name="Krizsan K."/>
            <person name="Foldi C."/>
            <person name="Dima B."/>
            <person name="Sanchez-Garcia M."/>
            <person name="Sanchez-Ramirez S."/>
            <person name="Szollosi G.J."/>
            <person name="Szarkandi J.G."/>
            <person name="Papp V."/>
            <person name="Albert L."/>
            <person name="Andreopoulos W."/>
            <person name="Angelini C."/>
            <person name="Antonin V."/>
            <person name="Barry K.W."/>
            <person name="Bougher N.L."/>
            <person name="Buchanan P."/>
            <person name="Buyck B."/>
            <person name="Bense V."/>
            <person name="Catcheside P."/>
            <person name="Chovatia M."/>
            <person name="Cooper J."/>
            <person name="Damon W."/>
            <person name="Desjardin D."/>
            <person name="Finy P."/>
            <person name="Geml J."/>
            <person name="Haridas S."/>
            <person name="Hughes K."/>
            <person name="Justo A."/>
            <person name="Karasinski D."/>
            <person name="Kautmanova I."/>
            <person name="Kiss B."/>
            <person name="Kocsube S."/>
            <person name="Kotiranta H."/>
            <person name="LaButti K.M."/>
            <person name="Lechner B.E."/>
            <person name="Liimatainen K."/>
            <person name="Lipzen A."/>
            <person name="Lukacs Z."/>
            <person name="Mihaltcheva S."/>
            <person name="Morgado L.N."/>
            <person name="Niskanen T."/>
            <person name="Noordeloos M.E."/>
            <person name="Ohm R.A."/>
            <person name="Ortiz-Santana B."/>
            <person name="Ovrebo C."/>
            <person name="Racz N."/>
            <person name="Riley R."/>
            <person name="Savchenko A."/>
            <person name="Shiryaev A."/>
            <person name="Soop K."/>
            <person name="Spirin V."/>
            <person name="Szebenyi C."/>
            <person name="Tomsovsky M."/>
            <person name="Tulloss R.E."/>
            <person name="Uehling J."/>
            <person name="Grigoriev I.V."/>
            <person name="Vagvolgyi C."/>
            <person name="Papp T."/>
            <person name="Martin F.M."/>
            <person name="Miettinen O."/>
            <person name="Hibbett D.S."/>
            <person name="Nagy L.G."/>
        </authorList>
    </citation>
    <scope>NUCLEOTIDE SEQUENCE [LARGE SCALE GENOMIC DNA]</scope>
    <source>
        <strain evidence="1 2">NL-1719</strain>
    </source>
</reference>
<sequence>MSSSQDFVRALRTGSDPPVQGGPTKIELAKQTWDDATFYVPEKAKVIAEWILSTFAKEKSAESTSNPLLDARYWQLLLDVISNQPSSSSRALPTWLITVLNRLPVAPIVSFTLTHQKTLPLDEQQSLLNAFTSCISLIWRIPAAKMTAEVLLDCLDAFWVVYLEGHKKRHLVASLGLLIAGSYRHAFVNSSNKKKLYVAFMHTHLSHWILATLSVKPCGDTLHECLCELGLETIFSIDMLRSSTEFGEDGAFFQIIQGLECVEAVQQSLPPLLHYFIHAIRKHRSPLFGQSSQGAGAAHEEHLAGIQFLNAVIKLTIRSPDSSCVWTTRRSLLEVVEDTNLLGRKSDEAADVVQSILSQALQDIDRNAIGSEIGDVAQECITILARIDFNSVLPVFPHLVSSLLVASCASPATTSFQDLAIDYSSKTRTINVYITTLFSALRTQQFLIDRYDHEALERIYATTISGPVVQSAHLRTLAGAISTFITAGQVIDMLKAIRQHFDDLWSALQEFSKSKKSKGDQQQPPQTSLNSTTLALCLSTTLASVILASLPYQTASEVTKQEVLNELSALREFVTNSLNKALKTARKADSWSNQIICTSLLRLQYAMETSIPIIPPPEPNSKLVGKLLELQSGELLPDLTLEIFRALLLYCSTSGEQEYTLGIIDAALSYLETHTHSSGITWSGLTQAIPSPRDGLAISAVALFYLICERWLHVIEIHASDVQLERFIRLFMQGTLHLAGSPTVGVDAATVVAKALHTASFWEYHRLRATFSAYINQATLVLEQLGSQQAEASMKKAKWTETTSSAAQIYQLLLLVPIEYLSKSLRADLVKRASIADIVLHNNGKRTDGLCQVATSIRLFLHRACEAVGSPDKSNDSARFVYHLVNSSLACQSADENYLAASLNLIEVFLKEAARTASKGNDTMLLENLDLFTNEAIQESASNGFLLPTFSRLVRVLVGHKYTRYECHCFGWIQWFNGASFSEGVQQKLKGMFSYQRSFILPHVSATTLNQDTLSAWRCISCLGSWLNARGEQWSGIGRQLVQKIAKTSGVPDQTRIDVIAILLQEVHSAKGDALLVQWELVLATYVTTYSGLTSSAQHEVDDILGRYSKNMATEEYSLVLDMISSALSRDWPTLLVLPDIIQFANVLQGEHPQGTLKPIQNFVTNVIHSFLMYDVYHSGPQALRLRVLEFISKFCSEKPSFIRSNDASAILTLLSKLLHPAAAHDETTALDVFHSTITILNSMIRLRRDLVATIIPHLSMVLRQLLSALRSCRPNLGAKQTRLVMNTLPRWITATAPLGVDEAKALSRLLEILTVKTLIRTHGAAAKAQTQKATSLAKPFSKHSAYVLKAYIEALNDPLCIVPLDVRKELKPGLYALCSMISEHARDAVMVSGLDAGGKAILKSLWREYEKQRYAGQG</sequence>
<organism evidence="1 2">
    <name type="scientific">Pluteus cervinus</name>
    <dbReference type="NCBI Taxonomy" id="181527"/>
    <lineage>
        <taxon>Eukaryota</taxon>
        <taxon>Fungi</taxon>
        <taxon>Dikarya</taxon>
        <taxon>Basidiomycota</taxon>
        <taxon>Agaricomycotina</taxon>
        <taxon>Agaricomycetes</taxon>
        <taxon>Agaricomycetidae</taxon>
        <taxon>Agaricales</taxon>
        <taxon>Pluteineae</taxon>
        <taxon>Pluteaceae</taxon>
        <taxon>Pluteus</taxon>
    </lineage>
</organism>
<dbReference type="EMBL" id="ML208259">
    <property type="protein sequence ID" value="TFK76878.1"/>
    <property type="molecule type" value="Genomic_DNA"/>
</dbReference>